<dbReference type="GO" id="GO:0016887">
    <property type="term" value="F:ATP hydrolysis activity"/>
    <property type="evidence" value="ECO:0007669"/>
    <property type="project" value="InterPro"/>
</dbReference>
<evidence type="ECO:0000313" key="9">
    <source>
        <dbReference type="EMBL" id="PPC77452.1"/>
    </source>
</evidence>
<organism evidence="9 10">
    <name type="scientific">Proteobacteria bacterium 228</name>
    <dbReference type="NCBI Taxonomy" id="2083153"/>
    <lineage>
        <taxon>Bacteria</taxon>
        <taxon>Pseudomonadati</taxon>
        <taxon>Pseudomonadota</taxon>
    </lineage>
</organism>
<evidence type="ECO:0000259" key="8">
    <source>
        <dbReference type="PROSITE" id="PS50893"/>
    </source>
</evidence>
<evidence type="ECO:0000256" key="1">
    <source>
        <dbReference type="ARBA" id="ARBA00022448"/>
    </source>
</evidence>
<reference evidence="9 10" key="1">
    <citation type="submission" date="2018-02" db="EMBL/GenBank/DDBJ databases">
        <title>novel marine gammaproteobacteria from coastal saline agro ecosystem.</title>
        <authorList>
            <person name="Krishnan R."/>
            <person name="Ramesh Kumar N."/>
        </authorList>
    </citation>
    <scope>NUCLEOTIDE SEQUENCE [LARGE SCALE GENOMIC DNA]</scope>
    <source>
        <strain evidence="9 10">228</strain>
    </source>
</reference>
<dbReference type="GO" id="GO:0005524">
    <property type="term" value="F:ATP binding"/>
    <property type="evidence" value="ECO:0007669"/>
    <property type="project" value="UniProtKB-KW"/>
</dbReference>
<dbReference type="PROSITE" id="PS00211">
    <property type="entry name" value="ABC_TRANSPORTER_1"/>
    <property type="match status" value="1"/>
</dbReference>
<evidence type="ECO:0000256" key="6">
    <source>
        <dbReference type="ARBA" id="ARBA00023032"/>
    </source>
</evidence>
<keyword evidence="1" id="KW-0813">Transport</keyword>
<feature type="domain" description="ABC transporter" evidence="8">
    <location>
        <begin position="3"/>
        <end position="237"/>
    </location>
</feature>
<dbReference type="Pfam" id="PF12857">
    <property type="entry name" value="TOBE_3"/>
    <property type="match status" value="1"/>
</dbReference>
<dbReference type="SUPFAM" id="SSF52540">
    <property type="entry name" value="P-loop containing nucleoside triphosphate hydrolases"/>
    <property type="match status" value="1"/>
</dbReference>
<dbReference type="GO" id="GO:0015419">
    <property type="term" value="F:ABC-type sulfate transporter activity"/>
    <property type="evidence" value="ECO:0007669"/>
    <property type="project" value="InterPro"/>
</dbReference>
<dbReference type="Pfam" id="PF00005">
    <property type="entry name" value="ABC_tran"/>
    <property type="match status" value="1"/>
</dbReference>
<keyword evidence="5" id="KW-1278">Translocase</keyword>
<sequence>MSIRIEGVNKHFAAFHALQDINLDIADGELVGLLGPSGSGKTTLLRIIAGLEQQDNGRVLFADQDVSAVHVRDRRVGFVFQHYALFRHMSVFENIAFGLRALPRSQRPDEASIRAKVMNLLEMVQLATMAERLPAQLSGGQRQRVALARALAMSPRVLLLDEPFGALDARVRKELRRWLRELHDELHFTSVFVTHDQEEALEVSDRVVVMSQGHIEQVGAPHEVYARPRSRFVFDFLGHSNSLNGVIRDGRLSSGDAWLQVPGLADGEGQVYLRSHELELCSTGNSDAHLPLKVLSVSPVGAEVRLELQPLGFTADPWEVGISHADWEAQDLQRGQTVQVRPRVGHLFVAGETEPRTLRWA</sequence>
<dbReference type="InterPro" id="IPR008995">
    <property type="entry name" value="Mo/tungstate-bd_C_term_dom"/>
</dbReference>
<evidence type="ECO:0000256" key="7">
    <source>
        <dbReference type="ARBA" id="ARBA00023136"/>
    </source>
</evidence>
<dbReference type="GO" id="GO:0043190">
    <property type="term" value="C:ATP-binding cassette (ABC) transporter complex"/>
    <property type="evidence" value="ECO:0007669"/>
    <property type="project" value="InterPro"/>
</dbReference>
<dbReference type="SUPFAM" id="SSF50331">
    <property type="entry name" value="MOP-like"/>
    <property type="match status" value="1"/>
</dbReference>
<dbReference type="SMART" id="SM00382">
    <property type="entry name" value="AAA"/>
    <property type="match status" value="1"/>
</dbReference>
<dbReference type="PROSITE" id="PS50893">
    <property type="entry name" value="ABC_TRANSPORTER_2"/>
    <property type="match status" value="1"/>
</dbReference>
<dbReference type="InterPro" id="IPR017871">
    <property type="entry name" value="ABC_transporter-like_CS"/>
</dbReference>
<evidence type="ECO:0000256" key="5">
    <source>
        <dbReference type="ARBA" id="ARBA00022967"/>
    </source>
</evidence>
<name>A0A2S5KS07_9PROT</name>
<comment type="caution">
    <text evidence="9">The sequence shown here is derived from an EMBL/GenBank/DDBJ whole genome shotgun (WGS) entry which is preliminary data.</text>
</comment>
<dbReference type="FunFam" id="3.40.50.300:FF:000227">
    <property type="entry name" value="Sulfate/thiosulfate import ATP-binding protein CysA"/>
    <property type="match status" value="1"/>
</dbReference>
<dbReference type="CDD" id="cd03296">
    <property type="entry name" value="ABC_CysA_sulfate_importer"/>
    <property type="match status" value="1"/>
</dbReference>
<proteinExistence type="predicted"/>
<protein>
    <submittedName>
        <fullName evidence="9">Sulfate ABC transporter ATP-binding protein</fullName>
    </submittedName>
</protein>
<evidence type="ECO:0000256" key="2">
    <source>
        <dbReference type="ARBA" id="ARBA00022475"/>
    </source>
</evidence>
<dbReference type="InterPro" id="IPR027417">
    <property type="entry name" value="P-loop_NTPase"/>
</dbReference>
<dbReference type="InterPro" id="IPR003439">
    <property type="entry name" value="ABC_transporter-like_ATP-bd"/>
</dbReference>
<keyword evidence="6" id="KW-0764">Sulfate transport</keyword>
<dbReference type="PANTHER" id="PTHR42781">
    <property type="entry name" value="SPERMIDINE/PUTRESCINE IMPORT ATP-BINDING PROTEIN POTA"/>
    <property type="match status" value="1"/>
</dbReference>
<evidence type="ECO:0000256" key="3">
    <source>
        <dbReference type="ARBA" id="ARBA00022741"/>
    </source>
</evidence>
<dbReference type="PANTHER" id="PTHR42781:SF4">
    <property type="entry name" value="SPERMIDINE_PUTRESCINE IMPORT ATP-BINDING PROTEIN POTA"/>
    <property type="match status" value="1"/>
</dbReference>
<keyword evidence="2" id="KW-1003">Cell membrane</keyword>
<dbReference type="NCBIfam" id="TIGR00968">
    <property type="entry name" value="3a0106s01"/>
    <property type="match status" value="1"/>
</dbReference>
<dbReference type="AlphaFoldDB" id="A0A2S5KS07"/>
<dbReference type="InterPro" id="IPR003593">
    <property type="entry name" value="AAA+_ATPase"/>
</dbReference>
<dbReference type="InterPro" id="IPR005666">
    <property type="entry name" value="Sulph_transpt1"/>
</dbReference>
<dbReference type="InterPro" id="IPR050093">
    <property type="entry name" value="ABC_SmlMolc_Importer"/>
</dbReference>
<dbReference type="OrthoDB" id="9809450at2"/>
<accession>A0A2S5KS07</accession>
<keyword evidence="7" id="KW-0472">Membrane</keyword>
<gene>
    <name evidence="9" type="ORF">C4K68_10185</name>
</gene>
<dbReference type="EMBL" id="PRLP01000033">
    <property type="protein sequence ID" value="PPC77452.1"/>
    <property type="molecule type" value="Genomic_DNA"/>
</dbReference>
<evidence type="ECO:0000256" key="4">
    <source>
        <dbReference type="ARBA" id="ARBA00022840"/>
    </source>
</evidence>
<dbReference type="InterPro" id="IPR024765">
    <property type="entry name" value="TOBE-like"/>
</dbReference>
<keyword evidence="4 9" id="KW-0067">ATP-binding</keyword>
<dbReference type="Gene3D" id="3.40.50.300">
    <property type="entry name" value="P-loop containing nucleotide triphosphate hydrolases"/>
    <property type="match status" value="1"/>
</dbReference>
<dbReference type="Proteomes" id="UP000238196">
    <property type="component" value="Unassembled WGS sequence"/>
</dbReference>
<evidence type="ECO:0000313" key="10">
    <source>
        <dbReference type="Proteomes" id="UP000238196"/>
    </source>
</evidence>
<keyword evidence="3" id="KW-0547">Nucleotide-binding</keyword>